<evidence type="ECO:0000256" key="2">
    <source>
        <dbReference type="SAM" id="SignalP"/>
    </source>
</evidence>
<evidence type="ECO:0000313" key="3">
    <source>
        <dbReference type="EMBL" id="MQQ07665.1"/>
    </source>
</evidence>
<gene>
    <name evidence="3" type="ORF">GFB49_04280</name>
</gene>
<accession>A0A843YDC8</accession>
<dbReference type="EMBL" id="WIBF01000002">
    <property type="protein sequence ID" value="MQQ07665.1"/>
    <property type="molecule type" value="Genomic_DNA"/>
</dbReference>
<reference evidence="3 4" key="1">
    <citation type="submission" date="2019-10" db="EMBL/GenBank/DDBJ databases">
        <title>Epibacterium sp. nov., isolated from seawater.</title>
        <authorList>
            <person name="Zhang X."/>
            <person name="Li N."/>
        </authorList>
    </citation>
    <scope>NUCLEOTIDE SEQUENCE [LARGE SCALE GENOMIC DNA]</scope>
    <source>
        <strain evidence="3 4">SM1979</strain>
    </source>
</reference>
<keyword evidence="2" id="KW-0732">Signal</keyword>
<keyword evidence="4" id="KW-1185">Reference proteome</keyword>
<feature type="region of interest" description="Disordered" evidence="1">
    <location>
        <begin position="116"/>
        <end position="137"/>
    </location>
</feature>
<organism evidence="3 4">
    <name type="scientific">Tritonibacter litoralis</name>
    <dbReference type="NCBI Taxonomy" id="2662264"/>
    <lineage>
        <taxon>Bacteria</taxon>
        <taxon>Pseudomonadati</taxon>
        <taxon>Pseudomonadota</taxon>
        <taxon>Alphaproteobacteria</taxon>
        <taxon>Rhodobacterales</taxon>
        <taxon>Paracoccaceae</taxon>
        <taxon>Tritonibacter</taxon>
    </lineage>
</organism>
<comment type="caution">
    <text evidence="3">The sequence shown here is derived from an EMBL/GenBank/DDBJ whole genome shotgun (WGS) entry which is preliminary data.</text>
</comment>
<feature type="signal peptide" evidence="2">
    <location>
        <begin position="1"/>
        <end position="35"/>
    </location>
</feature>
<feature type="chain" id="PRO_5032612999" description="AAA+ family ATPase" evidence="2">
    <location>
        <begin position="36"/>
        <end position="137"/>
    </location>
</feature>
<evidence type="ECO:0000256" key="1">
    <source>
        <dbReference type="SAM" id="MobiDB-lite"/>
    </source>
</evidence>
<dbReference type="AlphaFoldDB" id="A0A843YDC8"/>
<evidence type="ECO:0000313" key="4">
    <source>
        <dbReference type="Proteomes" id="UP000444174"/>
    </source>
</evidence>
<dbReference type="RefSeq" id="WP_153214592.1">
    <property type="nucleotide sequence ID" value="NZ_WIBF01000002.1"/>
</dbReference>
<sequence>MPATWILPQSFCQSLCRSTLLGAALALSLTGPAAAQSSDDGPSLMERGADLFLRGLREEMAPTLEGFSELMGEIGPSMGEFLAQMGPALAEIAAEVQDWSAYELPEILPNGDIIIRKKRETPETPDSGAAPDTDIEI</sequence>
<protein>
    <recommendedName>
        <fullName evidence="5">AAA+ family ATPase</fullName>
    </recommendedName>
</protein>
<name>A0A843YDC8_9RHOB</name>
<proteinExistence type="predicted"/>
<dbReference type="Proteomes" id="UP000444174">
    <property type="component" value="Unassembled WGS sequence"/>
</dbReference>
<evidence type="ECO:0008006" key="5">
    <source>
        <dbReference type="Google" id="ProtNLM"/>
    </source>
</evidence>